<dbReference type="Pfam" id="PF13649">
    <property type="entry name" value="Methyltransf_25"/>
    <property type="match status" value="1"/>
</dbReference>
<reference evidence="3" key="1">
    <citation type="submission" date="2023-10" db="EMBL/GenBank/DDBJ databases">
        <title>Genome Sequence of the Bacteria from From Gut Wall in Crohn's Disease.</title>
        <authorList>
            <person name="Rodriguez-Palacios A."/>
        </authorList>
    </citation>
    <scope>NUCLEOTIDE SEQUENCE</scope>
    <source>
        <strain evidence="3">CavFT-hAR58</strain>
    </source>
</reference>
<protein>
    <submittedName>
        <fullName evidence="3">Methyltransferase domain-containing protein</fullName>
    </submittedName>
</protein>
<proteinExistence type="predicted"/>
<sequence>MMTSEEYELLLTDEVQRAIAVSRGRDPLDVALDRTMPHARLVATQVKYLARAASKLPSYAAAQCILPPLAFEQASSEACAAHKRIDGDTALDLTCGLGVDALFLSRRFRRVVTLERSETLARIAAENFRRLQAANIEVVHTSAEEYLQRPGLHFDWIFADPDRRSADGRKLVRLEACSPDVTALMPLIARASGRLCIKNSPLFDVDEALRLFPDSRVEVVSLGDECKEVLVYADGTGPTLTATALGRGSFTATPGQTPPPAPDTFDPSRYRWLVVPDVALQKARLARLHLRGKADIWSENGYGFAAEEPQEVIGKVFAVERIEPYDPRRLKRSLKGAGAELMKRDFPFGAEELARRLGVHAGADVRLAFTKIGNGFWAVRLK</sequence>
<gene>
    <name evidence="3" type="ORF">RVH17_12665</name>
</gene>
<dbReference type="Proteomes" id="UP001181347">
    <property type="component" value="Unassembled WGS sequence"/>
</dbReference>
<dbReference type="Gene3D" id="3.40.50.150">
    <property type="entry name" value="Vaccinia Virus protein VP39"/>
    <property type="match status" value="1"/>
</dbReference>
<keyword evidence="3" id="KW-0808">Transferase</keyword>
<evidence type="ECO:0000313" key="3">
    <source>
        <dbReference type="EMBL" id="MDU0260942.1"/>
    </source>
</evidence>
<feature type="domain" description="THUMP-like" evidence="2">
    <location>
        <begin position="314"/>
        <end position="373"/>
    </location>
</feature>
<dbReference type="InterPro" id="IPR041497">
    <property type="entry name" value="Thump-like"/>
</dbReference>
<dbReference type="CDD" id="cd02440">
    <property type="entry name" value="AdoMet_MTases"/>
    <property type="match status" value="1"/>
</dbReference>
<evidence type="ECO:0000259" key="2">
    <source>
        <dbReference type="Pfam" id="PF18096"/>
    </source>
</evidence>
<feature type="domain" description="Methyltransferase" evidence="1">
    <location>
        <begin position="91"/>
        <end position="159"/>
    </location>
</feature>
<dbReference type="GO" id="GO:0032259">
    <property type="term" value="P:methylation"/>
    <property type="evidence" value="ECO:0007669"/>
    <property type="project" value="UniProtKB-KW"/>
</dbReference>
<dbReference type="AlphaFoldDB" id="A0AAE4RYF3"/>
<evidence type="ECO:0000313" key="4">
    <source>
        <dbReference type="Proteomes" id="UP001181347"/>
    </source>
</evidence>
<dbReference type="InterPro" id="IPR029063">
    <property type="entry name" value="SAM-dependent_MTases_sf"/>
</dbReference>
<organism evidence="3 4">
    <name type="scientific">Alistipes finegoldii</name>
    <dbReference type="NCBI Taxonomy" id="214856"/>
    <lineage>
        <taxon>Bacteria</taxon>
        <taxon>Pseudomonadati</taxon>
        <taxon>Bacteroidota</taxon>
        <taxon>Bacteroidia</taxon>
        <taxon>Bacteroidales</taxon>
        <taxon>Rikenellaceae</taxon>
        <taxon>Alistipes</taxon>
    </lineage>
</organism>
<keyword evidence="3" id="KW-0489">Methyltransferase</keyword>
<accession>A0AAE4RYF3</accession>
<dbReference type="RefSeq" id="WP_195559064.1">
    <property type="nucleotide sequence ID" value="NZ_CATWOF010000006.1"/>
</dbReference>
<evidence type="ECO:0000259" key="1">
    <source>
        <dbReference type="Pfam" id="PF13649"/>
    </source>
</evidence>
<dbReference type="Pfam" id="PF18096">
    <property type="entry name" value="Thump_like"/>
    <property type="match status" value="1"/>
</dbReference>
<dbReference type="EMBL" id="JAWDES010000005">
    <property type="protein sequence ID" value="MDU0260942.1"/>
    <property type="molecule type" value="Genomic_DNA"/>
</dbReference>
<dbReference type="SUPFAM" id="SSF53335">
    <property type="entry name" value="S-adenosyl-L-methionine-dependent methyltransferases"/>
    <property type="match status" value="1"/>
</dbReference>
<name>A0AAE4RYF3_9BACT</name>
<dbReference type="InterPro" id="IPR041698">
    <property type="entry name" value="Methyltransf_25"/>
</dbReference>
<comment type="caution">
    <text evidence="3">The sequence shown here is derived from an EMBL/GenBank/DDBJ whole genome shotgun (WGS) entry which is preliminary data.</text>
</comment>
<dbReference type="GO" id="GO:0008168">
    <property type="term" value="F:methyltransferase activity"/>
    <property type="evidence" value="ECO:0007669"/>
    <property type="project" value="UniProtKB-KW"/>
</dbReference>